<dbReference type="Proteomes" id="UP000305238">
    <property type="component" value="Unassembled WGS sequence"/>
</dbReference>
<comment type="caution">
    <text evidence="1">The sequence shown here is derived from an EMBL/GenBank/DDBJ whole genome shotgun (WGS) entry which is preliminary data.</text>
</comment>
<reference evidence="1 2" key="1">
    <citation type="submission" date="2019-05" db="EMBL/GenBank/DDBJ databases">
        <title>Draft genome sequence of Actinomadura geliboluensis A8036.</title>
        <authorList>
            <person name="Saricaoglu S."/>
            <person name="Isik K."/>
        </authorList>
    </citation>
    <scope>NUCLEOTIDE SEQUENCE [LARGE SCALE GENOMIC DNA]</scope>
    <source>
        <strain evidence="1 2">A8036</strain>
    </source>
</reference>
<dbReference type="AlphaFoldDB" id="A0A5S4GUP7"/>
<protein>
    <submittedName>
        <fullName evidence="1">Transcriptional regulator</fullName>
    </submittedName>
</protein>
<dbReference type="InterPro" id="IPR011990">
    <property type="entry name" value="TPR-like_helical_dom_sf"/>
</dbReference>
<dbReference type="Gene3D" id="1.25.40.10">
    <property type="entry name" value="Tetratricopeptide repeat domain"/>
    <property type="match status" value="1"/>
</dbReference>
<dbReference type="OrthoDB" id="3213425at2"/>
<dbReference type="EMBL" id="VCKZ01000145">
    <property type="protein sequence ID" value="TMR36676.1"/>
    <property type="molecule type" value="Genomic_DNA"/>
</dbReference>
<evidence type="ECO:0000313" key="1">
    <source>
        <dbReference type="EMBL" id="TMR36676.1"/>
    </source>
</evidence>
<keyword evidence="2" id="KW-1185">Reference proteome</keyword>
<gene>
    <name evidence="1" type="ORF">ETD96_20310</name>
</gene>
<organism evidence="1 2">
    <name type="scientific">Actinomadura geliboluensis</name>
    <dbReference type="NCBI Taxonomy" id="882440"/>
    <lineage>
        <taxon>Bacteria</taxon>
        <taxon>Bacillati</taxon>
        <taxon>Actinomycetota</taxon>
        <taxon>Actinomycetes</taxon>
        <taxon>Streptosporangiales</taxon>
        <taxon>Thermomonosporaceae</taxon>
        <taxon>Actinomadura</taxon>
    </lineage>
</organism>
<sequence>MLNTHLWHVFSLSPSKRTVYPVVRQQLDMLIGTLRRGHSESDHKRLCVLVGDLLQLAGEILFDADRYTEAAHCYKLAADASKEGGSFDQWACALTRHAYLGMYEQNYDVALPLLEGASRVARRGDSQLSTRHWVSAVEAEAHAGLGNFDACQRALEASEEVQTLSGPVMPGGWLRFDGSRLAEERGTCYAALGRTGLASSALIEALEEATSLRRQGSILADLAMLGIRGRDLDQTLSYGAQAAELAEQTRSSGYVGRKLQALSSELEPFLADSRAAQLNDRITQL</sequence>
<accession>A0A5S4GUP7</accession>
<dbReference type="SUPFAM" id="SSF48452">
    <property type="entry name" value="TPR-like"/>
    <property type="match status" value="1"/>
</dbReference>
<name>A0A5S4GUP7_9ACTN</name>
<evidence type="ECO:0000313" key="2">
    <source>
        <dbReference type="Proteomes" id="UP000305238"/>
    </source>
</evidence>
<proteinExistence type="predicted"/>